<dbReference type="EMBL" id="CP053435">
    <property type="protein sequence ID" value="QJW89034.1"/>
    <property type="molecule type" value="Genomic_DNA"/>
</dbReference>
<dbReference type="SUPFAM" id="SSF55729">
    <property type="entry name" value="Acyl-CoA N-acyltransferases (Nat)"/>
    <property type="match status" value="1"/>
</dbReference>
<name>A0A6M5Y6C9_9BACT</name>
<keyword evidence="1 4" id="KW-0808">Transferase</keyword>
<dbReference type="NCBIfam" id="NF040501">
    <property type="entry name" value="resist_ArsN2"/>
    <property type="match status" value="1"/>
</dbReference>
<dbReference type="Gene3D" id="3.40.630.30">
    <property type="match status" value="1"/>
</dbReference>
<proteinExistence type="predicted"/>
<evidence type="ECO:0000256" key="2">
    <source>
        <dbReference type="ARBA" id="ARBA00023315"/>
    </source>
</evidence>
<dbReference type="PANTHER" id="PTHR43877">
    <property type="entry name" value="AMINOALKYLPHOSPHONATE N-ACETYLTRANSFERASE-RELATED-RELATED"/>
    <property type="match status" value="1"/>
</dbReference>
<reference evidence="4 5" key="1">
    <citation type="submission" date="2020-05" db="EMBL/GenBank/DDBJ databases">
        <title>Genome sequencing of Spirosoma sp. TS118.</title>
        <authorList>
            <person name="Lee J.-H."/>
            <person name="Jeong S."/>
            <person name="Zhao L."/>
            <person name="Jung J.-H."/>
            <person name="Kim M.-K."/>
            <person name="Lim S."/>
        </authorList>
    </citation>
    <scope>NUCLEOTIDE SEQUENCE [LARGE SCALE GENOMIC DNA]</scope>
    <source>
        <strain evidence="4 5">TS118</strain>
    </source>
</reference>
<protein>
    <submittedName>
        <fullName evidence="4">GNAT family N-acetyltransferase</fullName>
    </submittedName>
</protein>
<evidence type="ECO:0000259" key="3">
    <source>
        <dbReference type="PROSITE" id="PS51186"/>
    </source>
</evidence>
<keyword evidence="5" id="KW-1185">Reference proteome</keyword>
<dbReference type="RefSeq" id="WP_171738872.1">
    <property type="nucleotide sequence ID" value="NZ_CP053435.1"/>
</dbReference>
<evidence type="ECO:0000313" key="4">
    <source>
        <dbReference type="EMBL" id="QJW89034.1"/>
    </source>
</evidence>
<gene>
    <name evidence="4" type="ORF">HNV11_06345</name>
</gene>
<dbReference type="KEGG" id="stae:HNV11_06345"/>
<feature type="domain" description="N-acetyltransferase" evidence="3">
    <location>
        <begin position="8"/>
        <end position="150"/>
    </location>
</feature>
<keyword evidence="2" id="KW-0012">Acyltransferase</keyword>
<dbReference type="InterPro" id="IPR000182">
    <property type="entry name" value="GNAT_dom"/>
</dbReference>
<evidence type="ECO:0000256" key="1">
    <source>
        <dbReference type="ARBA" id="ARBA00022679"/>
    </source>
</evidence>
<sequence>MTTISTNLQTRTATAHDRLSLISLLEAVGLPTEDLPNNLSGFQLVFAGDRLVGSAGVESYADAGLLRSVAVDPAYRNRQIGQRLIDAIRQQAQQTGLSTLYLITTTADTYFGRLGFTPVERINVPEPIAQTQQFSSLCPSSAVVMKQLLKVV</sequence>
<dbReference type="Pfam" id="PF13508">
    <property type="entry name" value="Acetyltransf_7"/>
    <property type="match status" value="1"/>
</dbReference>
<organism evidence="4 5">
    <name type="scientific">Spirosoma taeanense</name>
    <dbReference type="NCBI Taxonomy" id="2735870"/>
    <lineage>
        <taxon>Bacteria</taxon>
        <taxon>Pseudomonadati</taxon>
        <taxon>Bacteroidota</taxon>
        <taxon>Cytophagia</taxon>
        <taxon>Cytophagales</taxon>
        <taxon>Cytophagaceae</taxon>
        <taxon>Spirosoma</taxon>
    </lineage>
</organism>
<dbReference type="PROSITE" id="PS51186">
    <property type="entry name" value="GNAT"/>
    <property type="match status" value="1"/>
</dbReference>
<dbReference type="InterPro" id="IPR050832">
    <property type="entry name" value="Bact_Acetyltransf"/>
</dbReference>
<dbReference type="AlphaFoldDB" id="A0A6M5Y6C9"/>
<dbReference type="CDD" id="cd04301">
    <property type="entry name" value="NAT_SF"/>
    <property type="match status" value="1"/>
</dbReference>
<dbReference type="InterPro" id="IPR016181">
    <property type="entry name" value="Acyl_CoA_acyltransferase"/>
</dbReference>
<evidence type="ECO:0000313" key="5">
    <source>
        <dbReference type="Proteomes" id="UP000502756"/>
    </source>
</evidence>
<accession>A0A6M5Y6C9</accession>
<dbReference type="Proteomes" id="UP000502756">
    <property type="component" value="Chromosome"/>
</dbReference>
<dbReference type="GO" id="GO:0016747">
    <property type="term" value="F:acyltransferase activity, transferring groups other than amino-acyl groups"/>
    <property type="evidence" value="ECO:0007669"/>
    <property type="project" value="InterPro"/>
</dbReference>